<dbReference type="GO" id="GO:0051082">
    <property type="term" value="F:unfolded protein binding"/>
    <property type="evidence" value="ECO:0007669"/>
    <property type="project" value="TreeGrafter"/>
</dbReference>
<organism evidence="7 8">
    <name type="scientific">Candidatus Nealsonbacteria bacterium CG15_BIG_FIL_POST_REV_8_21_14_020_37_12</name>
    <dbReference type="NCBI Taxonomy" id="1974716"/>
    <lineage>
        <taxon>Bacteria</taxon>
        <taxon>Candidatus Nealsoniibacteriota</taxon>
    </lineage>
</organism>
<keyword evidence="3 4" id="KW-0346">Stress response</keyword>
<evidence type="ECO:0000256" key="3">
    <source>
        <dbReference type="HAMAP-Rule" id="MF_01151"/>
    </source>
</evidence>
<dbReference type="Gene3D" id="2.30.22.10">
    <property type="entry name" value="Head domain of nucleotide exchange factor GrpE"/>
    <property type="match status" value="1"/>
</dbReference>
<evidence type="ECO:0000313" key="8">
    <source>
        <dbReference type="Proteomes" id="UP000230215"/>
    </source>
</evidence>
<evidence type="ECO:0000313" key="7">
    <source>
        <dbReference type="EMBL" id="PIW35165.1"/>
    </source>
</evidence>
<dbReference type="PRINTS" id="PR00773">
    <property type="entry name" value="GRPEPROTEIN"/>
</dbReference>
<dbReference type="Gene3D" id="3.90.20.20">
    <property type="match status" value="1"/>
</dbReference>
<dbReference type="Pfam" id="PF01025">
    <property type="entry name" value="GrpE"/>
    <property type="match status" value="1"/>
</dbReference>
<keyword evidence="2 3" id="KW-0143">Chaperone</keyword>
<comment type="caution">
    <text evidence="7">The sequence shown here is derived from an EMBL/GenBank/DDBJ whole genome shotgun (WGS) entry which is preliminary data.</text>
</comment>
<keyword evidence="3" id="KW-0963">Cytoplasm</keyword>
<dbReference type="PANTHER" id="PTHR21237:SF23">
    <property type="entry name" value="GRPE PROTEIN HOMOLOG, MITOCHONDRIAL"/>
    <property type="match status" value="1"/>
</dbReference>
<reference evidence="8" key="1">
    <citation type="submission" date="2017-09" db="EMBL/GenBank/DDBJ databases">
        <title>Depth-based differentiation of microbial function through sediment-hosted aquifers and enrichment of novel symbionts in the deep terrestrial subsurface.</title>
        <authorList>
            <person name="Probst A.J."/>
            <person name="Ladd B."/>
            <person name="Jarett J.K."/>
            <person name="Geller-Mcgrath D.E."/>
            <person name="Sieber C.M.K."/>
            <person name="Emerson J.B."/>
            <person name="Anantharaman K."/>
            <person name="Thomas B.C."/>
            <person name="Malmstrom R."/>
            <person name="Stieglmeier M."/>
            <person name="Klingl A."/>
            <person name="Woyke T."/>
            <person name="Ryan C.M."/>
            <person name="Banfield J.F."/>
        </authorList>
    </citation>
    <scope>NUCLEOTIDE SEQUENCE [LARGE SCALE GENOMIC DNA]</scope>
</reference>
<dbReference type="InterPro" id="IPR009012">
    <property type="entry name" value="GrpE_head"/>
</dbReference>
<dbReference type="HAMAP" id="MF_01151">
    <property type="entry name" value="GrpE"/>
    <property type="match status" value="1"/>
</dbReference>
<name>A0A2M7H1S3_9BACT</name>
<dbReference type="SUPFAM" id="SSF58014">
    <property type="entry name" value="Coiled-coil domain of nucleotide exchange factor GrpE"/>
    <property type="match status" value="1"/>
</dbReference>
<evidence type="ECO:0000256" key="1">
    <source>
        <dbReference type="ARBA" id="ARBA00009054"/>
    </source>
</evidence>
<dbReference type="GO" id="GO:0000774">
    <property type="term" value="F:adenyl-nucleotide exchange factor activity"/>
    <property type="evidence" value="ECO:0007669"/>
    <property type="project" value="InterPro"/>
</dbReference>
<accession>A0A2M7H1S3</accession>
<dbReference type="AlphaFoldDB" id="A0A2M7H1S3"/>
<dbReference type="InterPro" id="IPR000740">
    <property type="entry name" value="GrpE"/>
</dbReference>
<evidence type="ECO:0000256" key="4">
    <source>
        <dbReference type="RuleBase" id="RU000639"/>
    </source>
</evidence>
<comment type="similarity">
    <text evidence="1 3 5">Belongs to the GrpE family.</text>
</comment>
<dbReference type="GO" id="GO:0005737">
    <property type="term" value="C:cytoplasm"/>
    <property type="evidence" value="ECO:0007669"/>
    <property type="project" value="UniProtKB-SubCell"/>
</dbReference>
<dbReference type="PROSITE" id="PS01071">
    <property type="entry name" value="GRPE"/>
    <property type="match status" value="1"/>
</dbReference>
<evidence type="ECO:0000256" key="2">
    <source>
        <dbReference type="ARBA" id="ARBA00023186"/>
    </source>
</evidence>
<comment type="subcellular location">
    <subcellularLocation>
        <location evidence="3">Cytoplasm</location>
    </subcellularLocation>
</comment>
<dbReference type="CDD" id="cd00446">
    <property type="entry name" value="GrpE"/>
    <property type="match status" value="1"/>
</dbReference>
<feature type="region of interest" description="Disordered" evidence="6">
    <location>
        <begin position="1"/>
        <end position="22"/>
    </location>
</feature>
<evidence type="ECO:0000256" key="5">
    <source>
        <dbReference type="RuleBase" id="RU004478"/>
    </source>
</evidence>
<sequence>MAEEIKEESQNKEGQSSISDCEKQRDEYLDGWKRAKADLLNYKKDESKRFEAIIRFANEAIVKDLVTVLDSFDLALNTLGGDEEFKTQKGLYLIRRQLEDIMKLSGLERVIISVGQPFDPGLQEAVAEVESDKASGAIIEEVEKGYTLHGKLIRSARVKVAK</sequence>
<evidence type="ECO:0000256" key="6">
    <source>
        <dbReference type="SAM" id="MobiDB-lite"/>
    </source>
</evidence>
<protein>
    <recommendedName>
        <fullName evidence="3 4">Protein GrpE</fullName>
    </recommendedName>
    <alternativeName>
        <fullName evidence="3">HSP-70 cofactor</fullName>
    </alternativeName>
</protein>
<dbReference type="InterPro" id="IPR013805">
    <property type="entry name" value="GrpE_CC"/>
</dbReference>
<dbReference type="GO" id="GO:0042803">
    <property type="term" value="F:protein homodimerization activity"/>
    <property type="evidence" value="ECO:0007669"/>
    <property type="project" value="InterPro"/>
</dbReference>
<dbReference type="PANTHER" id="PTHR21237">
    <property type="entry name" value="GRPE PROTEIN"/>
    <property type="match status" value="1"/>
</dbReference>
<dbReference type="EMBL" id="PFGB01000029">
    <property type="protein sequence ID" value="PIW35165.1"/>
    <property type="molecule type" value="Genomic_DNA"/>
</dbReference>
<dbReference type="SUPFAM" id="SSF51064">
    <property type="entry name" value="Head domain of nucleotide exchange factor GrpE"/>
    <property type="match status" value="1"/>
</dbReference>
<comment type="subunit">
    <text evidence="3">Homodimer.</text>
</comment>
<dbReference type="GO" id="GO:0051087">
    <property type="term" value="F:protein-folding chaperone binding"/>
    <property type="evidence" value="ECO:0007669"/>
    <property type="project" value="InterPro"/>
</dbReference>
<dbReference type="GO" id="GO:0006457">
    <property type="term" value="P:protein folding"/>
    <property type="evidence" value="ECO:0007669"/>
    <property type="project" value="InterPro"/>
</dbReference>
<proteinExistence type="inferred from homology"/>
<gene>
    <name evidence="3 7" type="primary">grpE</name>
    <name evidence="7" type="ORF">COW25_00835</name>
</gene>
<dbReference type="Proteomes" id="UP000230215">
    <property type="component" value="Unassembled WGS sequence"/>
</dbReference>
<comment type="function">
    <text evidence="3 4">Participates actively in the response to hyperosmotic and heat shock by preventing the aggregation of stress-denatured proteins, in association with DnaK and GrpE. It is the nucleotide exchange factor for DnaK and may function as a thermosensor. Unfolded proteins bind initially to DnaJ; upon interaction with the DnaJ-bound protein, DnaK hydrolyzes its bound ATP, resulting in the formation of a stable complex. GrpE releases ADP from DnaK; ATP binding to DnaK triggers the release of the substrate protein, thus completing the reaction cycle. Several rounds of ATP-dependent interactions between DnaJ, DnaK and GrpE are required for fully efficient folding.</text>
</comment>